<evidence type="ECO:0000256" key="10">
    <source>
        <dbReference type="ARBA" id="ARBA00022989"/>
    </source>
</evidence>
<dbReference type="eggNOG" id="KOG1413">
    <property type="taxonomic scope" value="Eukaryota"/>
</dbReference>
<feature type="compositionally biased region" description="Basic and acidic residues" evidence="18">
    <location>
        <begin position="82"/>
        <end position="92"/>
    </location>
</feature>
<dbReference type="PANTHER" id="PTHR10468:SF0">
    <property type="entry name" value="ALPHA-1,3-MANNOSYL-GLYCOPROTEIN 2-BETA-N-ACETYLGLUCOSAMINYLTRANSFERASE"/>
    <property type="match status" value="1"/>
</dbReference>
<dbReference type="PANTHER" id="PTHR10468">
    <property type="entry name" value="PROTEIN O-LINKED-MANNOSE BETA-1,2-N-ACETYLGLUCOSAMINYLTRANSFERASE 1/ALPHA-1,3-MANNOSYL-GLYCOPROTEIN 2-BETA-N-ACETYLGLUCOSAMINYLTRANSFERASE"/>
    <property type="match status" value="1"/>
</dbReference>
<evidence type="ECO:0000256" key="5">
    <source>
        <dbReference type="ARBA" id="ARBA00022676"/>
    </source>
</evidence>
<evidence type="ECO:0000313" key="20">
    <source>
        <dbReference type="Proteomes" id="UP000008743"/>
    </source>
</evidence>
<evidence type="ECO:0000256" key="12">
    <source>
        <dbReference type="ARBA" id="ARBA00023136"/>
    </source>
</evidence>
<dbReference type="InterPro" id="IPR052261">
    <property type="entry name" value="Glycosyltransferase_13"/>
</dbReference>
<evidence type="ECO:0000256" key="15">
    <source>
        <dbReference type="ARBA" id="ARBA00041712"/>
    </source>
</evidence>
<comment type="cofactor">
    <cofactor evidence="1">
        <name>Mn(2+)</name>
        <dbReference type="ChEBI" id="CHEBI:29035"/>
    </cofactor>
</comment>
<evidence type="ECO:0000256" key="16">
    <source>
        <dbReference type="ARBA" id="ARBA00049421"/>
    </source>
</evidence>
<evidence type="ECO:0000256" key="4">
    <source>
        <dbReference type="ARBA" id="ARBA00006492"/>
    </source>
</evidence>
<evidence type="ECO:0000256" key="18">
    <source>
        <dbReference type="SAM" id="MobiDB-lite"/>
    </source>
</evidence>
<feature type="region of interest" description="Disordered" evidence="18">
    <location>
        <begin position="71"/>
        <end position="105"/>
    </location>
</feature>
<evidence type="ECO:0000256" key="2">
    <source>
        <dbReference type="ARBA" id="ARBA00004323"/>
    </source>
</evidence>
<evidence type="ECO:0000256" key="6">
    <source>
        <dbReference type="ARBA" id="ARBA00022679"/>
    </source>
</evidence>
<keyword evidence="10" id="KW-1133">Transmembrane helix</keyword>
<comment type="catalytic activity">
    <reaction evidence="16">
        <text>N(4)-(alpha-D-Man-(1-&gt;3)-[alpha-D-Man-(1-&gt;3)-[alpha-D-Man-(1-&gt;6)]-alpha-D-Man-(1-&gt;6)]-beta-D-Man-(1-&gt;4)-beta-D-GlcNAc-(1-&gt;4)-beta-D-GlcNAc)-L-asparaginyl-[protein] (N-glucan mannose isomer 5A1,2) + UDP-N-acetyl-alpha-D-glucosamine = N(4)-{beta-D-GlcNAc-(1-&gt;2)-alpha-D-Man-(1-&gt;3)-[alpha-D-Man-(1-&gt;3)-[alpha-D-Man-(1-&gt;6)]-alpha-D-Man-(1-&gt;6)]-beta-D-Man-(1-&gt;4)-beta-D-GlcNAc-(1-&gt;4)-beta-D-GlcNAc}-L-asparaginyl-[protein] + UDP + H(+)</text>
        <dbReference type="Rhea" id="RHEA:11456"/>
        <dbReference type="Rhea" id="RHEA-COMP:14367"/>
        <dbReference type="Rhea" id="RHEA-COMP:14368"/>
        <dbReference type="ChEBI" id="CHEBI:15378"/>
        <dbReference type="ChEBI" id="CHEBI:57705"/>
        <dbReference type="ChEBI" id="CHEBI:58223"/>
        <dbReference type="ChEBI" id="CHEBI:59087"/>
        <dbReference type="ChEBI" id="CHEBI:60625"/>
        <dbReference type="EC" id="2.4.1.101"/>
    </reaction>
</comment>
<keyword evidence="20" id="KW-1185">Reference proteome</keyword>
<name>A0A0D2WPY5_CAPO3</name>
<dbReference type="AlphaFoldDB" id="A0A0D2WPY5"/>
<dbReference type="OMA" id="KGYDLSW"/>
<dbReference type="FunFam" id="3.90.550.10:FF:000055">
    <property type="entry name" value="Alpha-1,3-mannosyl-glycoprotein 2-beta-N-acetylglucosaminyltransferase"/>
    <property type="match status" value="1"/>
</dbReference>
<dbReference type="Gene3D" id="3.10.180.20">
    <property type="entry name" value="N-Acetylglucosaminyltransferase I, Domain 2"/>
    <property type="match status" value="1"/>
</dbReference>
<evidence type="ECO:0000313" key="19">
    <source>
        <dbReference type="EMBL" id="KJE92893.1"/>
    </source>
</evidence>
<evidence type="ECO:0000256" key="11">
    <source>
        <dbReference type="ARBA" id="ARBA00023034"/>
    </source>
</evidence>
<keyword evidence="9" id="KW-0735">Signal-anchor</keyword>
<dbReference type="InParanoid" id="A0A0D2WPY5"/>
<comment type="similarity">
    <text evidence="4">Belongs to the glycosyltransferase 13 family.</text>
</comment>
<keyword evidence="13" id="KW-0464">Manganese</keyword>
<dbReference type="GO" id="GO:0003827">
    <property type="term" value="F:alpha-1,3-mannosylglycoprotein 2-beta-N-acetylglucosaminyltransferase activity"/>
    <property type="evidence" value="ECO:0007669"/>
    <property type="project" value="UniProtKB-EC"/>
</dbReference>
<protein>
    <recommendedName>
        <fullName evidence="14">alpha-1,3-mannosyl-glycoprotein 2-beta-N-acetylglucosaminyltransferase</fullName>
        <ecNumber evidence="14">2.4.1.101</ecNumber>
    </recommendedName>
    <alternativeName>
        <fullName evidence="15">N-glycosyl-oligosaccharide-glycoprotein N-acetylglucosaminyltransferase I</fullName>
    </alternativeName>
</protein>
<dbReference type="OrthoDB" id="440755at2759"/>
<evidence type="ECO:0000256" key="1">
    <source>
        <dbReference type="ARBA" id="ARBA00001936"/>
    </source>
</evidence>
<keyword evidence="11" id="KW-0333">Golgi apparatus</keyword>
<dbReference type="GO" id="GO:0046872">
    <property type="term" value="F:metal ion binding"/>
    <property type="evidence" value="ECO:0007669"/>
    <property type="project" value="UniProtKB-KW"/>
</dbReference>
<dbReference type="STRING" id="595528.A0A0D2WPY5"/>
<keyword evidence="12" id="KW-0472">Membrane</keyword>
<comment type="subcellular location">
    <subcellularLocation>
        <location evidence="2">Golgi apparatus membrane</location>
        <topology evidence="2">Single-pass type II membrane protein</topology>
    </subcellularLocation>
</comment>
<evidence type="ECO:0000256" key="8">
    <source>
        <dbReference type="ARBA" id="ARBA00022723"/>
    </source>
</evidence>
<gene>
    <name evidence="19" type="ORF">CAOG_003780</name>
</gene>
<feature type="coiled-coil region" evidence="17">
    <location>
        <begin position="40"/>
        <end position="67"/>
    </location>
</feature>
<dbReference type="UniPathway" id="UPA00378"/>
<evidence type="ECO:0000256" key="14">
    <source>
        <dbReference type="ARBA" id="ARBA00038949"/>
    </source>
</evidence>
<accession>A0A0D2WPY5</accession>
<evidence type="ECO:0000256" key="7">
    <source>
        <dbReference type="ARBA" id="ARBA00022692"/>
    </source>
</evidence>
<keyword evidence="5 19" id="KW-0328">Glycosyltransferase</keyword>
<dbReference type="Gene3D" id="3.90.550.10">
    <property type="entry name" value="Spore Coat Polysaccharide Biosynthesis Protein SpsA, Chain A"/>
    <property type="match status" value="1"/>
</dbReference>
<evidence type="ECO:0000256" key="9">
    <source>
        <dbReference type="ARBA" id="ARBA00022968"/>
    </source>
</evidence>
<dbReference type="GO" id="GO:0000139">
    <property type="term" value="C:Golgi membrane"/>
    <property type="evidence" value="ECO:0007669"/>
    <property type="project" value="UniProtKB-SubCell"/>
</dbReference>
<dbReference type="EC" id="2.4.1.101" evidence="14"/>
<keyword evidence="6 19" id="KW-0808">Transferase</keyword>
<comment type="pathway">
    <text evidence="3">Protein modification; protein glycosylation.</text>
</comment>
<evidence type="ECO:0000256" key="13">
    <source>
        <dbReference type="ARBA" id="ARBA00023211"/>
    </source>
</evidence>
<sequence>MRKVVLVPTALLAAAVIGFFIWNFLLLSSHLAGSAGETRMATLLEQVENSQQQIIAQQQQIQQLMERDANRQAAPCVQHQSEGTKADRRDDPPVPTLEDNNNTPAVVGKQTVHSAGEPIAVLVIACNRPDMVRCVDRLLKFRPSERFPIIISQDCGDASTAATIREHYGNQVIHVMQPELEEIPEAKHQPQFKGYYKISRHYKWALTQVFDVLFFNSVIIVEDDLEISEDFFDYFAAGRQLMEQDETLWCVSAWNDNGKSEFVSSAKKLYRTDFFPGLGWMLTRGVWSELSSKWPKAFWDDWMREPAQRANRACIRPDISRVSNFGERGVSAGQFFYDHIAKIKRPTETVPFLSMDLSYLLKDKYDPAYRAAVKAARTVRFEELLNSVPPGTGNLRVEYTSNQDFERKSSELGLMSDLKAGVPRTGYMGIVEFMYKGNRVYLSPPSDWSGYHS</sequence>
<proteinExistence type="inferred from homology"/>
<reference evidence="20" key="1">
    <citation type="submission" date="2011-02" db="EMBL/GenBank/DDBJ databases">
        <title>The Genome Sequence of Capsaspora owczarzaki ATCC 30864.</title>
        <authorList>
            <person name="Russ C."/>
            <person name="Cuomo C."/>
            <person name="Burger G."/>
            <person name="Gray M.W."/>
            <person name="Holland P.W.H."/>
            <person name="King N."/>
            <person name="Lang F.B.F."/>
            <person name="Roger A.J."/>
            <person name="Ruiz-Trillo I."/>
            <person name="Young S.K."/>
            <person name="Zeng Q."/>
            <person name="Gargeya S."/>
            <person name="Alvarado L."/>
            <person name="Berlin A."/>
            <person name="Chapman S.B."/>
            <person name="Chen Z."/>
            <person name="Freedman E."/>
            <person name="Gellesch M."/>
            <person name="Goldberg J."/>
            <person name="Griggs A."/>
            <person name="Gujja S."/>
            <person name="Heilman E."/>
            <person name="Heiman D."/>
            <person name="Howarth C."/>
            <person name="Mehta T."/>
            <person name="Neiman D."/>
            <person name="Pearson M."/>
            <person name="Roberts A."/>
            <person name="Saif S."/>
            <person name="Shea T."/>
            <person name="Shenoy N."/>
            <person name="Sisk P."/>
            <person name="Stolte C."/>
            <person name="Sykes S."/>
            <person name="White J."/>
            <person name="Yandava C."/>
            <person name="Haas B."/>
            <person name="Nusbaum C."/>
            <person name="Birren B."/>
        </authorList>
    </citation>
    <scope>NUCLEOTIDE SEQUENCE</scope>
    <source>
        <strain evidence="20">ATCC 30864</strain>
    </source>
</reference>
<dbReference type="SUPFAM" id="SSF53448">
    <property type="entry name" value="Nucleotide-diphospho-sugar transferases"/>
    <property type="match status" value="1"/>
</dbReference>
<dbReference type="GO" id="GO:0006487">
    <property type="term" value="P:protein N-linked glycosylation"/>
    <property type="evidence" value="ECO:0007669"/>
    <property type="project" value="TreeGrafter"/>
</dbReference>
<dbReference type="Proteomes" id="UP000008743">
    <property type="component" value="Unassembled WGS sequence"/>
</dbReference>
<evidence type="ECO:0000256" key="3">
    <source>
        <dbReference type="ARBA" id="ARBA00004922"/>
    </source>
</evidence>
<dbReference type="InterPro" id="IPR029044">
    <property type="entry name" value="Nucleotide-diphossugar_trans"/>
</dbReference>
<organism evidence="19 20">
    <name type="scientific">Capsaspora owczarzaki (strain ATCC 30864)</name>
    <dbReference type="NCBI Taxonomy" id="595528"/>
    <lineage>
        <taxon>Eukaryota</taxon>
        <taxon>Filasterea</taxon>
        <taxon>Capsaspora</taxon>
    </lineage>
</organism>
<dbReference type="InterPro" id="IPR004139">
    <property type="entry name" value="Glyco_trans_13"/>
</dbReference>
<dbReference type="Pfam" id="PF03071">
    <property type="entry name" value="GNT-I"/>
    <property type="match status" value="1"/>
</dbReference>
<keyword evidence="7" id="KW-0812">Transmembrane</keyword>
<keyword evidence="17" id="KW-0175">Coiled coil</keyword>
<evidence type="ECO:0000256" key="17">
    <source>
        <dbReference type="SAM" id="Coils"/>
    </source>
</evidence>
<dbReference type="PhylomeDB" id="A0A0D2WPY5"/>
<keyword evidence="8" id="KW-0479">Metal-binding</keyword>
<dbReference type="EMBL" id="KE346364">
    <property type="protein sequence ID" value="KJE92893.1"/>
    <property type="molecule type" value="Genomic_DNA"/>
</dbReference>
<dbReference type="RefSeq" id="XP_004363508.1">
    <property type="nucleotide sequence ID" value="XM_004363451.2"/>
</dbReference>